<evidence type="ECO:0000313" key="5">
    <source>
        <dbReference type="EMBL" id="GAA3989153.1"/>
    </source>
</evidence>
<evidence type="ECO:0000313" key="6">
    <source>
        <dbReference type="Proteomes" id="UP001500742"/>
    </source>
</evidence>
<dbReference type="Pfam" id="PF02311">
    <property type="entry name" value="AraC_binding"/>
    <property type="match status" value="1"/>
</dbReference>
<reference evidence="6" key="1">
    <citation type="journal article" date="2019" name="Int. J. Syst. Evol. Microbiol.">
        <title>The Global Catalogue of Microorganisms (GCM) 10K type strain sequencing project: providing services to taxonomists for standard genome sequencing and annotation.</title>
        <authorList>
            <consortium name="The Broad Institute Genomics Platform"/>
            <consortium name="The Broad Institute Genome Sequencing Center for Infectious Disease"/>
            <person name="Wu L."/>
            <person name="Ma J."/>
        </authorList>
    </citation>
    <scope>NUCLEOTIDE SEQUENCE [LARGE SCALE GENOMIC DNA]</scope>
    <source>
        <strain evidence="6">JCM 16601</strain>
    </source>
</reference>
<dbReference type="PANTHER" id="PTHR43280:SF30">
    <property type="entry name" value="MMSAB OPERON REGULATORY PROTEIN"/>
    <property type="match status" value="1"/>
</dbReference>
<keyword evidence="1" id="KW-0805">Transcription regulation</keyword>
<dbReference type="SUPFAM" id="SSF51215">
    <property type="entry name" value="Regulatory protein AraC"/>
    <property type="match status" value="1"/>
</dbReference>
<dbReference type="CDD" id="cd06986">
    <property type="entry name" value="cupin_MmsR-like_N"/>
    <property type="match status" value="1"/>
</dbReference>
<evidence type="ECO:0000259" key="4">
    <source>
        <dbReference type="PROSITE" id="PS01124"/>
    </source>
</evidence>
<dbReference type="InterPro" id="IPR020449">
    <property type="entry name" value="Tscrpt_reg_AraC-type_HTH"/>
</dbReference>
<comment type="caution">
    <text evidence="5">The sequence shown here is derived from an EMBL/GenBank/DDBJ whole genome shotgun (WGS) entry which is preliminary data.</text>
</comment>
<dbReference type="Proteomes" id="UP001500742">
    <property type="component" value="Unassembled WGS sequence"/>
</dbReference>
<protein>
    <submittedName>
        <fullName evidence="5">AraC family transcriptional regulator</fullName>
    </submittedName>
</protein>
<dbReference type="InterPro" id="IPR018062">
    <property type="entry name" value="HTH_AraC-typ_CS"/>
</dbReference>
<dbReference type="InterPro" id="IPR018060">
    <property type="entry name" value="HTH_AraC"/>
</dbReference>
<dbReference type="EMBL" id="BAAAZC010000031">
    <property type="protein sequence ID" value="GAA3989153.1"/>
    <property type="molecule type" value="Genomic_DNA"/>
</dbReference>
<dbReference type="Gene3D" id="1.10.10.60">
    <property type="entry name" value="Homeodomain-like"/>
    <property type="match status" value="2"/>
</dbReference>
<evidence type="ECO:0000256" key="3">
    <source>
        <dbReference type="ARBA" id="ARBA00023163"/>
    </source>
</evidence>
<dbReference type="SUPFAM" id="SSF46689">
    <property type="entry name" value="Homeodomain-like"/>
    <property type="match status" value="2"/>
</dbReference>
<dbReference type="Gene3D" id="2.60.120.280">
    <property type="entry name" value="Regulatory protein AraC"/>
    <property type="match status" value="1"/>
</dbReference>
<dbReference type="PRINTS" id="PR00032">
    <property type="entry name" value="HTHARAC"/>
</dbReference>
<dbReference type="SMART" id="SM00342">
    <property type="entry name" value="HTH_ARAC"/>
    <property type="match status" value="1"/>
</dbReference>
<feature type="domain" description="HTH araC/xylS-type" evidence="4">
    <location>
        <begin position="197"/>
        <end position="295"/>
    </location>
</feature>
<dbReference type="PROSITE" id="PS00041">
    <property type="entry name" value="HTH_ARAC_FAMILY_1"/>
    <property type="match status" value="1"/>
</dbReference>
<evidence type="ECO:0000256" key="1">
    <source>
        <dbReference type="ARBA" id="ARBA00023015"/>
    </source>
</evidence>
<gene>
    <name evidence="5" type="ORF">GCM10022210_47900</name>
</gene>
<sequence>MSNSFKRRQGFEGEKFISIPQKVLRDAKERDPELFHIYITHIGYFPKASFHYRERRKGCEDNILIYCLQGKGYFIVDNKRYEVRSNQYILIPATDKYMRYWADNDDPWTIYWVHFTGDKIQEFNNSLNLSINRGPVQTPFNENAINIWHNIYQTLEMGYSLENINSACFCLYHIIATFLMPERHIQNDKDDEGDIITKTIHNMRDNLNKKLSVEDMAGKHNLSVSHFSNLFRKATGMPPIDYFIHLKMQKACQLLYANGDKIKAVAAELGYEDPYYFSRIFKKYIGSSPEQYRITAKNTG</sequence>
<dbReference type="PROSITE" id="PS01124">
    <property type="entry name" value="HTH_ARAC_FAMILY_2"/>
    <property type="match status" value="1"/>
</dbReference>
<dbReference type="Pfam" id="PF12833">
    <property type="entry name" value="HTH_18"/>
    <property type="match status" value="1"/>
</dbReference>
<dbReference type="InterPro" id="IPR037923">
    <property type="entry name" value="HTH-like"/>
</dbReference>
<keyword evidence="2" id="KW-0238">DNA-binding</keyword>
<keyword evidence="3" id="KW-0804">Transcription</keyword>
<name>A0ABP7QXW5_9SPHI</name>
<accession>A0ABP7QXW5</accession>
<keyword evidence="6" id="KW-1185">Reference proteome</keyword>
<evidence type="ECO:0000256" key="2">
    <source>
        <dbReference type="ARBA" id="ARBA00023125"/>
    </source>
</evidence>
<dbReference type="PANTHER" id="PTHR43280">
    <property type="entry name" value="ARAC-FAMILY TRANSCRIPTIONAL REGULATOR"/>
    <property type="match status" value="1"/>
</dbReference>
<organism evidence="5 6">
    <name type="scientific">Mucilaginibacter dorajii</name>
    <dbReference type="NCBI Taxonomy" id="692994"/>
    <lineage>
        <taxon>Bacteria</taxon>
        <taxon>Pseudomonadati</taxon>
        <taxon>Bacteroidota</taxon>
        <taxon>Sphingobacteriia</taxon>
        <taxon>Sphingobacteriales</taxon>
        <taxon>Sphingobacteriaceae</taxon>
        <taxon>Mucilaginibacter</taxon>
    </lineage>
</organism>
<proteinExistence type="predicted"/>
<dbReference type="RefSeq" id="WP_259087091.1">
    <property type="nucleotide sequence ID" value="NZ_BAAAZC010000031.1"/>
</dbReference>
<dbReference type="InterPro" id="IPR009057">
    <property type="entry name" value="Homeodomain-like_sf"/>
</dbReference>
<dbReference type="InterPro" id="IPR003313">
    <property type="entry name" value="AraC-bd"/>
</dbReference>